<keyword evidence="1" id="KW-0677">Repeat</keyword>
<dbReference type="Pfam" id="PF20431">
    <property type="entry name" value="E_motif"/>
    <property type="match status" value="1"/>
</dbReference>
<dbReference type="Gene3D" id="1.25.40.10">
    <property type="entry name" value="Tetratricopeptide repeat domain"/>
    <property type="match status" value="4"/>
</dbReference>
<organism evidence="3 4">
    <name type="scientific">Nepenthes gracilis</name>
    <name type="common">Slender pitcher plant</name>
    <dbReference type="NCBI Taxonomy" id="150966"/>
    <lineage>
        <taxon>Eukaryota</taxon>
        <taxon>Viridiplantae</taxon>
        <taxon>Streptophyta</taxon>
        <taxon>Embryophyta</taxon>
        <taxon>Tracheophyta</taxon>
        <taxon>Spermatophyta</taxon>
        <taxon>Magnoliopsida</taxon>
        <taxon>eudicotyledons</taxon>
        <taxon>Gunneridae</taxon>
        <taxon>Pentapetalae</taxon>
        <taxon>Caryophyllales</taxon>
        <taxon>Nepenthaceae</taxon>
        <taxon>Nepenthes</taxon>
    </lineage>
</organism>
<evidence type="ECO:0008006" key="5">
    <source>
        <dbReference type="Google" id="ProtNLM"/>
    </source>
</evidence>
<evidence type="ECO:0000256" key="1">
    <source>
        <dbReference type="ARBA" id="ARBA00022737"/>
    </source>
</evidence>
<protein>
    <recommendedName>
        <fullName evidence="5">Pentatricopeptide repeat-containing protein</fullName>
    </recommendedName>
</protein>
<dbReference type="FunFam" id="1.25.40.10:FF:000351">
    <property type="entry name" value="Pentatricopeptide repeat-containing protein"/>
    <property type="match status" value="1"/>
</dbReference>
<proteinExistence type="predicted"/>
<dbReference type="FunFam" id="1.25.40.10:FF:000090">
    <property type="entry name" value="Pentatricopeptide repeat-containing protein, chloroplastic"/>
    <property type="match status" value="1"/>
</dbReference>
<feature type="repeat" description="PPR" evidence="2">
    <location>
        <begin position="420"/>
        <end position="454"/>
    </location>
</feature>
<dbReference type="GO" id="GO:0009451">
    <property type="term" value="P:RNA modification"/>
    <property type="evidence" value="ECO:0007669"/>
    <property type="project" value="InterPro"/>
</dbReference>
<feature type="repeat" description="PPR" evidence="2">
    <location>
        <begin position="319"/>
        <end position="353"/>
    </location>
</feature>
<name>A0AAD3TDF9_NEPGR</name>
<dbReference type="Proteomes" id="UP001279734">
    <property type="component" value="Unassembled WGS sequence"/>
</dbReference>
<dbReference type="PROSITE" id="PS51375">
    <property type="entry name" value="PPR"/>
    <property type="match status" value="5"/>
</dbReference>
<dbReference type="FunFam" id="1.25.40.10:FF:000396">
    <property type="entry name" value="Pentatricopeptide repeat-containing protein At2g36730"/>
    <property type="match status" value="1"/>
</dbReference>
<evidence type="ECO:0000313" key="3">
    <source>
        <dbReference type="EMBL" id="GMH27234.1"/>
    </source>
</evidence>
<dbReference type="AlphaFoldDB" id="A0AAD3TDF9"/>
<feature type="repeat" description="PPR" evidence="2">
    <location>
        <begin position="389"/>
        <end position="419"/>
    </location>
</feature>
<feature type="repeat" description="PPR" evidence="2">
    <location>
        <begin position="122"/>
        <end position="156"/>
    </location>
</feature>
<dbReference type="InterPro" id="IPR046960">
    <property type="entry name" value="PPR_At4g14850-like_plant"/>
</dbReference>
<accession>A0AAD3TDF9</accession>
<dbReference type="EMBL" id="BSYO01000032">
    <property type="protein sequence ID" value="GMH27234.1"/>
    <property type="molecule type" value="Genomic_DNA"/>
</dbReference>
<dbReference type="InterPro" id="IPR002885">
    <property type="entry name" value="PPR_rpt"/>
</dbReference>
<dbReference type="NCBIfam" id="TIGR00756">
    <property type="entry name" value="PPR"/>
    <property type="match status" value="4"/>
</dbReference>
<evidence type="ECO:0000313" key="4">
    <source>
        <dbReference type="Proteomes" id="UP001279734"/>
    </source>
</evidence>
<dbReference type="PANTHER" id="PTHR24015">
    <property type="entry name" value="OS07G0578800 PROTEIN-RELATED"/>
    <property type="match status" value="1"/>
</dbReference>
<dbReference type="InterPro" id="IPR046848">
    <property type="entry name" value="E_motif"/>
</dbReference>
<dbReference type="GO" id="GO:0003723">
    <property type="term" value="F:RNA binding"/>
    <property type="evidence" value="ECO:0007669"/>
    <property type="project" value="InterPro"/>
</dbReference>
<dbReference type="PANTHER" id="PTHR24015:SF1955">
    <property type="entry name" value="PENTACOTRIPEPTIDE-REPEAT REGION OF PRORP DOMAIN-CONTAINING PROTEIN"/>
    <property type="match status" value="1"/>
</dbReference>
<reference evidence="3" key="1">
    <citation type="submission" date="2023-05" db="EMBL/GenBank/DDBJ databases">
        <title>Nepenthes gracilis genome sequencing.</title>
        <authorList>
            <person name="Fukushima K."/>
        </authorList>
    </citation>
    <scope>NUCLEOTIDE SEQUENCE</scope>
    <source>
        <strain evidence="3">SING2019-196</strain>
    </source>
</reference>
<keyword evidence="4" id="KW-1185">Reference proteome</keyword>
<dbReference type="Pfam" id="PF01535">
    <property type="entry name" value="PPR"/>
    <property type="match status" value="1"/>
</dbReference>
<sequence length="600" mass="68657">MQRVILRLLFSKSEQFWYSHSNLSSSLNYRTCLRKSHHTERYPSANFQLFSYSSKSNRHFNYILQQCTVSGDLRSAKSVHNLLLKFNFSGFLYIWNKLLLSYDQHGVFNYACHLFDEMSQRDVVTYNTIISGYVRHGNAHKGVYLYFRMREENIYPNHITLASLIGAFPLVGLLHAHVIHCGFSCNEFAGSSLVVRYAKQRRLKDAIRAFDEISELDLVSWNIMIGACAANKSKDHALRIFSQMLDQNVEFDGFTLTSVIKTCSEPIDLYYGMLLHGIAIKTGLLFETPLNNSLITMYSKCEEGMMSAVKIFLAIAVPNIISWTAMISGFMQNEQNEEAIGTYRKMLESGIEENDFSFSSVLPSYGNMANLYQGRQIHARIVKSWFVRDVTVNNSLIDMYAKCGSLADAYSVFSTMEAHDIFSYTTMITCFGQHGKAREALDILKTMMRENLIPDSVTFLGCLSACSYSGLLDEGIRVFKIMIDIYHYKPQREHFSCIVDMLSRAGRLKEAERFIYYMGIQSDVLVWETLLGACRIHREMELGEKSAARIMELKPEMHGSYVLLANMYADRELWEDKGVVRERLGAKRLVKEVGSSWVAS</sequence>
<comment type="caution">
    <text evidence="3">The sequence shown here is derived from an EMBL/GenBank/DDBJ whole genome shotgun (WGS) entry which is preliminary data.</text>
</comment>
<dbReference type="Pfam" id="PF13041">
    <property type="entry name" value="PPR_2"/>
    <property type="match status" value="4"/>
</dbReference>
<evidence type="ECO:0000256" key="2">
    <source>
        <dbReference type="PROSITE-ProRule" id="PRU00708"/>
    </source>
</evidence>
<gene>
    <name evidence="3" type="ORF">Nepgr_029077</name>
</gene>
<dbReference type="InterPro" id="IPR011990">
    <property type="entry name" value="TPR-like_helical_dom_sf"/>
</dbReference>
<feature type="repeat" description="PPR" evidence="2">
    <location>
        <begin position="217"/>
        <end position="251"/>
    </location>
</feature>